<evidence type="ECO:0000256" key="3">
    <source>
        <dbReference type="ARBA" id="ARBA00022829"/>
    </source>
</evidence>
<dbReference type="EMBL" id="ACRO01000021">
    <property type="protein sequence ID" value="EGF87956.1"/>
    <property type="molecule type" value="Genomic_DNA"/>
</dbReference>
<dbReference type="InterPro" id="IPR036086">
    <property type="entry name" value="ParB/Sulfiredoxin_sf"/>
</dbReference>
<dbReference type="InterPro" id="IPR050336">
    <property type="entry name" value="Chromosome_partition/occlusion"/>
</dbReference>
<dbReference type="FunFam" id="3.90.1530.30:FF:000001">
    <property type="entry name" value="Chromosome partitioning protein ParB"/>
    <property type="match status" value="1"/>
</dbReference>
<gene>
    <name evidence="6" type="ORF">HMPREF0428_01285</name>
</gene>
<dbReference type="SUPFAM" id="SSF110849">
    <property type="entry name" value="ParB/Sulfiredoxin"/>
    <property type="match status" value="1"/>
</dbReference>
<accession>A0AA87DRC7</accession>
<dbReference type="Proteomes" id="UP000004773">
    <property type="component" value="Unassembled WGS sequence"/>
</dbReference>
<keyword evidence="4" id="KW-0238">DNA-binding</keyword>
<protein>
    <recommendedName>
        <fullName evidence="5">HTH cro/C1-type domain-containing protein</fullName>
    </recommendedName>
</protein>
<dbReference type="NCBIfam" id="TIGR00180">
    <property type="entry name" value="parB_part"/>
    <property type="match status" value="1"/>
</dbReference>
<dbReference type="GO" id="GO:0045881">
    <property type="term" value="P:positive regulation of sporulation resulting in formation of a cellular spore"/>
    <property type="evidence" value="ECO:0007669"/>
    <property type="project" value="TreeGrafter"/>
</dbReference>
<dbReference type="GO" id="GO:0005694">
    <property type="term" value="C:chromosome"/>
    <property type="evidence" value="ECO:0007669"/>
    <property type="project" value="TreeGrafter"/>
</dbReference>
<sequence>MAKKLGKGLGRGLDAIFATENVELTTDNDKIVEISLEEIKKNPYQPRTYFNEEKLNELKESIEKNGLLQPIIVKKAVKGYYIIAGERRYRAFELLGKKEIPAIIKEMTDEEMMIFAVLENLQREDLSALEESESYKNLMDKMSLTQEELAKKLGKSRPYIANSLRLLKLPAEIKNKLEQGLISAAHARTLLSLKTKKAMEEVCALVIDRKMSVRELEEYVAKLLKPKEVKKPKVKDIFIEEQENNLKKLLGTSVTIKQGRNKKGKIEIEFKDNDEFERIISLFKDE</sequence>
<dbReference type="Gene3D" id="1.10.10.2830">
    <property type="match status" value="1"/>
</dbReference>
<dbReference type="Gene3D" id="3.90.1530.30">
    <property type="match status" value="1"/>
</dbReference>
<evidence type="ECO:0000313" key="6">
    <source>
        <dbReference type="EMBL" id="EGF87956.1"/>
    </source>
</evidence>
<dbReference type="GO" id="GO:0007059">
    <property type="term" value="P:chromosome segregation"/>
    <property type="evidence" value="ECO:0007669"/>
    <property type="project" value="UniProtKB-KW"/>
</dbReference>
<dbReference type="InterPro" id="IPR057240">
    <property type="entry name" value="ParB_dimer_C"/>
</dbReference>
<dbReference type="PANTHER" id="PTHR33375">
    <property type="entry name" value="CHROMOSOME-PARTITIONING PROTEIN PARB-RELATED"/>
    <property type="match status" value="1"/>
</dbReference>
<evidence type="ECO:0000313" key="7">
    <source>
        <dbReference type="Proteomes" id="UP000004773"/>
    </source>
</evidence>
<dbReference type="RefSeq" id="WP_003147410.1">
    <property type="nucleotide sequence ID" value="NZ_GL883583.1"/>
</dbReference>
<evidence type="ECO:0000256" key="4">
    <source>
        <dbReference type="ARBA" id="ARBA00023125"/>
    </source>
</evidence>
<dbReference type="PANTHER" id="PTHR33375:SF1">
    <property type="entry name" value="CHROMOSOME-PARTITIONING PROTEIN PARB-RELATED"/>
    <property type="match status" value="1"/>
</dbReference>
<comment type="subcellular location">
    <subcellularLocation>
        <location evidence="1">Cytoplasm</location>
        <location evidence="1">Nucleoid</location>
    </subcellularLocation>
</comment>
<dbReference type="InterPro" id="IPR003115">
    <property type="entry name" value="ParB_N"/>
</dbReference>
<dbReference type="Pfam" id="PF17762">
    <property type="entry name" value="HTH_ParB"/>
    <property type="match status" value="1"/>
</dbReference>
<dbReference type="AlphaFoldDB" id="A0AA87DRC7"/>
<dbReference type="FunFam" id="1.10.10.2830:FF:000001">
    <property type="entry name" value="Chromosome partitioning protein ParB"/>
    <property type="match status" value="1"/>
</dbReference>
<keyword evidence="3" id="KW-0159">Chromosome partition</keyword>
<dbReference type="GO" id="GO:0003677">
    <property type="term" value="F:DNA binding"/>
    <property type="evidence" value="ECO:0007669"/>
    <property type="project" value="UniProtKB-KW"/>
</dbReference>
<reference evidence="6 7" key="1">
    <citation type="submission" date="2011-03" db="EMBL/GenBank/DDBJ databases">
        <title>The Genome Sequence of Gemella haemolysans M341.</title>
        <authorList>
            <consortium name="The Broad Institute Genome Sequencing Platform"/>
            <consortium name="The Broad Institute Genome Sequencing Center for Infectious Disease"/>
            <person name="Earl A."/>
            <person name="Ward D."/>
            <person name="Feldgarden M."/>
            <person name="Gevers D."/>
            <person name="Sibley C.D."/>
            <person name="Field T.R."/>
            <person name="Grinwis M."/>
            <person name="Eshaghurshan C.S."/>
            <person name="Surette M.G."/>
            <person name="Young S.K."/>
            <person name="Zeng Q."/>
            <person name="Gargeya S."/>
            <person name="Fitzgerald M."/>
            <person name="Haas B."/>
            <person name="Abouelleil A."/>
            <person name="Alvarado L."/>
            <person name="Arachchi H.M."/>
            <person name="Berlin A."/>
            <person name="Brown A."/>
            <person name="Chapman S.B."/>
            <person name="Chen Z."/>
            <person name="Dunbar C."/>
            <person name="Freedman E."/>
            <person name="Gearin G."/>
            <person name="Gellesch M."/>
            <person name="Goldberg J."/>
            <person name="Griggs A."/>
            <person name="Gujja S."/>
            <person name="Heilman E.R."/>
            <person name="Heiman D."/>
            <person name="Howarth C."/>
            <person name="Larson L."/>
            <person name="Lui A."/>
            <person name="MacDonald P.J.P."/>
            <person name="Mehta T."/>
            <person name="Montmayeur A."/>
            <person name="Murphy C."/>
            <person name="Neiman D."/>
            <person name="Pearson M."/>
            <person name="Priest M."/>
            <person name="Roberts A."/>
            <person name="Saif S."/>
            <person name="Shea T."/>
            <person name="Shenoy N."/>
            <person name="Sisk P."/>
            <person name="Stolte C."/>
            <person name="Sykes S."/>
            <person name="White J."/>
            <person name="Yandava C."/>
            <person name="Wortman J."/>
            <person name="Nusbaum C."/>
            <person name="Birren B."/>
        </authorList>
    </citation>
    <scope>NUCLEOTIDE SEQUENCE [LARGE SCALE GENOMIC DNA]</scope>
    <source>
        <strain evidence="6 7">M341</strain>
    </source>
</reference>
<dbReference type="SMART" id="SM00470">
    <property type="entry name" value="ParB"/>
    <property type="match status" value="1"/>
</dbReference>
<dbReference type="SUPFAM" id="SSF109709">
    <property type="entry name" value="KorB DNA-binding domain-like"/>
    <property type="match status" value="1"/>
</dbReference>
<dbReference type="Pfam" id="PF23552">
    <property type="entry name" value="ParB_C"/>
    <property type="match status" value="1"/>
</dbReference>
<organism evidence="6 7">
    <name type="scientific">Gemella haemolysans M341</name>
    <dbReference type="NCBI Taxonomy" id="562981"/>
    <lineage>
        <taxon>Bacteria</taxon>
        <taxon>Bacillati</taxon>
        <taxon>Bacillota</taxon>
        <taxon>Bacilli</taxon>
        <taxon>Bacillales</taxon>
        <taxon>Gemellaceae</taxon>
        <taxon>Gemella</taxon>
    </lineage>
</organism>
<evidence type="ECO:0000256" key="2">
    <source>
        <dbReference type="ARBA" id="ARBA00006295"/>
    </source>
</evidence>
<dbReference type="GO" id="GO:0009295">
    <property type="term" value="C:nucleoid"/>
    <property type="evidence" value="ECO:0007669"/>
    <property type="project" value="UniProtKB-SubCell"/>
</dbReference>
<dbReference type="InterPro" id="IPR041468">
    <property type="entry name" value="HTH_ParB/Spo0J"/>
</dbReference>
<dbReference type="CDD" id="cd16393">
    <property type="entry name" value="SPO0J_N"/>
    <property type="match status" value="1"/>
</dbReference>
<evidence type="ECO:0000259" key="5">
    <source>
        <dbReference type="PROSITE" id="PS50943"/>
    </source>
</evidence>
<comment type="caution">
    <text evidence="6">The sequence shown here is derived from an EMBL/GenBank/DDBJ whole genome shotgun (WGS) entry which is preliminary data.</text>
</comment>
<name>A0AA87DRC7_9BACL</name>
<dbReference type="PROSITE" id="PS50943">
    <property type="entry name" value="HTH_CROC1"/>
    <property type="match status" value="1"/>
</dbReference>
<dbReference type="InterPro" id="IPR004437">
    <property type="entry name" value="ParB/RepB/Spo0J"/>
</dbReference>
<evidence type="ECO:0000256" key="1">
    <source>
        <dbReference type="ARBA" id="ARBA00004453"/>
    </source>
</evidence>
<feature type="domain" description="HTH cro/C1-type" evidence="5">
    <location>
        <begin position="136"/>
        <end position="162"/>
    </location>
</feature>
<proteinExistence type="inferred from homology"/>
<comment type="similarity">
    <text evidence="2">Belongs to the ParB family.</text>
</comment>
<dbReference type="Pfam" id="PF02195">
    <property type="entry name" value="ParB_N"/>
    <property type="match status" value="1"/>
</dbReference>
<dbReference type="InterPro" id="IPR001387">
    <property type="entry name" value="Cro/C1-type_HTH"/>
</dbReference>